<proteinExistence type="predicted"/>
<dbReference type="Proteomes" id="UP001501752">
    <property type="component" value="Unassembled WGS sequence"/>
</dbReference>
<accession>A0ABP9EG83</accession>
<dbReference type="EMBL" id="BAABIS010000001">
    <property type="protein sequence ID" value="GAA4878320.1"/>
    <property type="molecule type" value="Genomic_DNA"/>
</dbReference>
<dbReference type="RefSeq" id="WP_345700741.1">
    <property type="nucleotide sequence ID" value="NZ_BAABIS010000001.1"/>
</dbReference>
<reference evidence="3" key="1">
    <citation type="journal article" date="2019" name="Int. J. Syst. Evol. Microbiol.">
        <title>The Global Catalogue of Microorganisms (GCM) 10K type strain sequencing project: providing services to taxonomists for standard genome sequencing and annotation.</title>
        <authorList>
            <consortium name="The Broad Institute Genomics Platform"/>
            <consortium name="The Broad Institute Genome Sequencing Center for Infectious Disease"/>
            <person name="Wu L."/>
            <person name="Ma J."/>
        </authorList>
    </citation>
    <scope>NUCLEOTIDE SEQUENCE [LARGE SCALE GENOMIC DNA]</scope>
    <source>
        <strain evidence="3">JCM 13006</strain>
    </source>
</reference>
<evidence type="ECO:0000313" key="2">
    <source>
        <dbReference type="EMBL" id="GAA4878320.1"/>
    </source>
</evidence>
<gene>
    <name evidence="2" type="ORF">GCM10023235_68030</name>
</gene>
<evidence type="ECO:0000313" key="3">
    <source>
        <dbReference type="Proteomes" id="UP001501752"/>
    </source>
</evidence>
<comment type="caution">
    <text evidence="2">The sequence shown here is derived from an EMBL/GenBank/DDBJ whole genome shotgun (WGS) entry which is preliminary data.</text>
</comment>
<name>A0ABP9EG83_9ACTN</name>
<sequence>MSRRLTRPTGTGKIAAEETMTLDPAAPVREDVPPVIGPAHALGTVLAELFEPAVHRVAVTEPPGGPLDAAAEAYGLRRYRIPPTPQGRLDVEQLLRLPVKGILLAADPLHGLDRLLDRFPGPVIVLAGPGAAPAPHERLVLLRQPPGGAARTGGA</sequence>
<feature type="region of interest" description="Disordered" evidence="1">
    <location>
        <begin position="1"/>
        <end position="29"/>
    </location>
</feature>
<protein>
    <submittedName>
        <fullName evidence="2">Uncharacterized protein</fullName>
    </submittedName>
</protein>
<evidence type="ECO:0000256" key="1">
    <source>
        <dbReference type="SAM" id="MobiDB-lite"/>
    </source>
</evidence>
<organism evidence="2 3">
    <name type="scientific">Kitasatospora terrestris</name>
    <dbReference type="NCBI Taxonomy" id="258051"/>
    <lineage>
        <taxon>Bacteria</taxon>
        <taxon>Bacillati</taxon>
        <taxon>Actinomycetota</taxon>
        <taxon>Actinomycetes</taxon>
        <taxon>Kitasatosporales</taxon>
        <taxon>Streptomycetaceae</taxon>
        <taxon>Kitasatospora</taxon>
    </lineage>
</organism>
<keyword evidence="3" id="KW-1185">Reference proteome</keyword>